<keyword evidence="12" id="KW-1185">Reference proteome</keyword>
<comment type="catalytic activity">
    <reaction evidence="10">
        <text>7,8-dihydroneopterin 3'-triphosphate + H2O = 6-carboxy-5,6,7,8-tetrahydropterin + triphosphate + acetaldehyde + 2 H(+)</text>
        <dbReference type="Rhea" id="RHEA:27966"/>
        <dbReference type="ChEBI" id="CHEBI:15343"/>
        <dbReference type="ChEBI" id="CHEBI:15377"/>
        <dbReference type="ChEBI" id="CHEBI:15378"/>
        <dbReference type="ChEBI" id="CHEBI:18036"/>
        <dbReference type="ChEBI" id="CHEBI:58462"/>
        <dbReference type="ChEBI" id="CHEBI:61032"/>
        <dbReference type="EC" id="4.1.2.50"/>
    </reaction>
</comment>
<proteinExistence type="inferred from homology"/>
<keyword evidence="7" id="KW-0862">Zinc</keyword>
<dbReference type="InterPro" id="IPR038418">
    <property type="entry name" value="6-PTP_synth/QueD_sf"/>
</dbReference>
<evidence type="ECO:0000256" key="7">
    <source>
        <dbReference type="ARBA" id="ARBA00022833"/>
    </source>
</evidence>
<comment type="caution">
    <text evidence="11">The sequence shown here is derived from an EMBL/GenBank/DDBJ whole genome shotgun (WGS) entry which is preliminary data.</text>
</comment>
<dbReference type="EMBL" id="BNAF01000009">
    <property type="protein sequence ID" value="GHE40778.1"/>
    <property type="molecule type" value="Genomic_DNA"/>
</dbReference>
<evidence type="ECO:0000313" key="11">
    <source>
        <dbReference type="EMBL" id="GHE40778.1"/>
    </source>
</evidence>
<evidence type="ECO:0000256" key="2">
    <source>
        <dbReference type="ARBA" id="ARBA00005061"/>
    </source>
</evidence>
<dbReference type="Pfam" id="PF01242">
    <property type="entry name" value="PTPS"/>
    <property type="match status" value="1"/>
</dbReference>
<evidence type="ECO:0000256" key="3">
    <source>
        <dbReference type="ARBA" id="ARBA00008900"/>
    </source>
</evidence>
<sequence>MSKRIAAAVNPAFAMQLFPWISSKIYSYLCNMIVAERYHDISCGHRVVGHEGKCRFLHGHNYRIHFTVLAQALDEVGRVVDFSVIKSTLCAWLEEHFDHKFLIWEKDELLPALKSIVADSLVVVPFNPTAENLARYLVEAVGPEQLKDYPVQLISCKIEETAKCSATFSL</sequence>
<gene>
    <name evidence="11" type="ORF">GCM10017764_25060</name>
</gene>
<dbReference type="InterPro" id="IPR007115">
    <property type="entry name" value="6-PTP_synth/QueD"/>
</dbReference>
<evidence type="ECO:0000256" key="4">
    <source>
        <dbReference type="ARBA" id="ARBA00012982"/>
    </source>
</evidence>
<evidence type="ECO:0000256" key="9">
    <source>
        <dbReference type="ARBA" id="ARBA00031449"/>
    </source>
</evidence>
<comment type="pathway">
    <text evidence="2">Purine metabolism; 7-cyano-7-deazaguanine biosynthesis.</text>
</comment>
<comment type="cofactor">
    <cofactor evidence="1">
        <name>Zn(2+)</name>
        <dbReference type="ChEBI" id="CHEBI:29105"/>
    </cofactor>
</comment>
<dbReference type="RefSeq" id="WP_229826549.1">
    <property type="nucleotide sequence ID" value="NZ_BNAF01000009.1"/>
</dbReference>
<dbReference type="SUPFAM" id="SSF55620">
    <property type="entry name" value="Tetrahydrobiopterin biosynthesis enzymes-like"/>
    <property type="match status" value="1"/>
</dbReference>
<keyword evidence="8" id="KW-0456">Lyase</keyword>
<organism evidence="11 12">
    <name type="scientific">Sphingobacterium griseoflavum</name>
    <dbReference type="NCBI Taxonomy" id="1474952"/>
    <lineage>
        <taxon>Bacteria</taxon>
        <taxon>Pseudomonadati</taxon>
        <taxon>Bacteroidota</taxon>
        <taxon>Sphingobacteriia</taxon>
        <taxon>Sphingobacteriales</taxon>
        <taxon>Sphingobacteriaceae</taxon>
        <taxon>Sphingobacterium</taxon>
    </lineage>
</organism>
<protein>
    <recommendedName>
        <fullName evidence="5">6-carboxy-5,6,7,8-tetrahydropterin synthase</fullName>
        <ecNumber evidence="4">4.1.2.50</ecNumber>
    </recommendedName>
    <alternativeName>
        <fullName evidence="9">Queuosine biosynthesis protein QueD</fullName>
    </alternativeName>
</protein>
<dbReference type="Gene3D" id="3.30.479.10">
    <property type="entry name" value="6-pyruvoyl tetrahydropterin synthase/QueD"/>
    <property type="match status" value="1"/>
</dbReference>
<accession>A0ABQ3HYN0</accession>
<dbReference type="PANTHER" id="PTHR12589:SF7">
    <property type="entry name" value="6-PYRUVOYL TETRAHYDROBIOPTERIN SYNTHASE"/>
    <property type="match status" value="1"/>
</dbReference>
<keyword evidence="6" id="KW-0479">Metal-binding</keyword>
<name>A0ABQ3HYN0_9SPHI</name>
<reference evidence="12" key="1">
    <citation type="journal article" date="2019" name="Int. J. Syst. Evol. Microbiol.">
        <title>The Global Catalogue of Microorganisms (GCM) 10K type strain sequencing project: providing services to taxonomists for standard genome sequencing and annotation.</title>
        <authorList>
            <consortium name="The Broad Institute Genomics Platform"/>
            <consortium name="The Broad Institute Genome Sequencing Center for Infectious Disease"/>
            <person name="Wu L."/>
            <person name="Ma J."/>
        </authorList>
    </citation>
    <scope>NUCLEOTIDE SEQUENCE [LARGE SCALE GENOMIC DNA]</scope>
    <source>
        <strain evidence="12">CGMCC 1.12966</strain>
    </source>
</reference>
<comment type="similarity">
    <text evidence="3">Belongs to the PTPS family. QueD subfamily.</text>
</comment>
<evidence type="ECO:0000256" key="1">
    <source>
        <dbReference type="ARBA" id="ARBA00001947"/>
    </source>
</evidence>
<dbReference type="EC" id="4.1.2.50" evidence="4"/>
<evidence type="ECO:0000256" key="8">
    <source>
        <dbReference type="ARBA" id="ARBA00023239"/>
    </source>
</evidence>
<evidence type="ECO:0000256" key="10">
    <source>
        <dbReference type="ARBA" id="ARBA00048807"/>
    </source>
</evidence>
<evidence type="ECO:0000313" key="12">
    <source>
        <dbReference type="Proteomes" id="UP000620550"/>
    </source>
</evidence>
<evidence type="ECO:0000256" key="6">
    <source>
        <dbReference type="ARBA" id="ARBA00022723"/>
    </source>
</evidence>
<dbReference type="Proteomes" id="UP000620550">
    <property type="component" value="Unassembled WGS sequence"/>
</dbReference>
<evidence type="ECO:0000256" key="5">
    <source>
        <dbReference type="ARBA" id="ARBA00018141"/>
    </source>
</evidence>
<dbReference type="PANTHER" id="PTHR12589">
    <property type="entry name" value="PYRUVOYL TETRAHYDROBIOPTERIN SYNTHASE"/>
    <property type="match status" value="1"/>
</dbReference>